<evidence type="ECO:0000259" key="11">
    <source>
        <dbReference type="PROSITE" id="PS51643"/>
    </source>
</evidence>
<organism evidence="12 13">
    <name type="scientific">Blastopirellula marina</name>
    <dbReference type="NCBI Taxonomy" id="124"/>
    <lineage>
        <taxon>Bacteria</taxon>
        <taxon>Pseudomonadati</taxon>
        <taxon>Planctomycetota</taxon>
        <taxon>Planctomycetia</taxon>
        <taxon>Pirellulales</taxon>
        <taxon>Pirellulaceae</taxon>
        <taxon>Blastopirellula</taxon>
    </lineage>
</organism>
<evidence type="ECO:0000256" key="6">
    <source>
        <dbReference type="ARBA" id="ARBA00022801"/>
    </source>
</evidence>
<keyword evidence="5" id="KW-0547">Nucleotide-binding</keyword>
<dbReference type="Gene3D" id="1.10.3210.30">
    <property type="match status" value="1"/>
</dbReference>
<dbReference type="NCBIfam" id="TIGR01587">
    <property type="entry name" value="cas3_core"/>
    <property type="match status" value="1"/>
</dbReference>
<dbReference type="Proteomes" id="UP000238322">
    <property type="component" value="Unassembled WGS sequence"/>
</dbReference>
<keyword evidence="12" id="KW-0255">Endonuclease</keyword>
<dbReference type="EMBL" id="PUHY01000014">
    <property type="protein sequence ID" value="PQO30221.1"/>
    <property type="molecule type" value="Genomic_DNA"/>
</dbReference>
<dbReference type="Gene3D" id="3.40.50.300">
    <property type="entry name" value="P-loop containing nucleotide triphosphate hydrolases"/>
    <property type="match status" value="2"/>
</dbReference>
<dbReference type="PROSITE" id="PS51643">
    <property type="entry name" value="HD_CAS3"/>
    <property type="match status" value="1"/>
</dbReference>
<dbReference type="PANTHER" id="PTHR47959:SF16">
    <property type="entry name" value="CRISPR-ASSOCIATED NUCLEASE_HELICASE CAS3-RELATED"/>
    <property type="match status" value="1"/>
</dbReference>
<feature type="domain" description="Helicase ATP-binding" evidence="10">
    <location>
        <begin position="251"/>
        <end position="433"/>
    </location>
</feature>
<evidence type="ECO:0000256" key="5">
    <source>
        <dbReference type="ARBA" id="ARBA00022741"/>
    </source>
</evidence>
<protein>
    <submittedName>
        <fullName evidence="12">CRISPR-associated helicase/endonuclease Cas3</fullName>
    </submittedName>
</protein>
<dbReference type="GO" id="GO:0051607">
    <property type="term" value="P:defense response to virus"/>
    <property type="evidence" value="ECO:0007669"/>
    <property type="project" value="UniProtKB-KW"/>
</dbReference>
<feature type="domain" description="HD Cas3-type" evidence="11">
    <location>
        <begin position="10"/>
        <end position="194"/>
    </location>
</feature>
<evidence type="ECO:0000256" key="8">
    <source>
        <dbReference type="ARBA" id="ARBA00022840"/>
    </source>
</evidence>
<gene>
    <name evidence="12" type="ORF">C5Y83_22865</name>
</gene>
<evidence type="ECO:0000313" key="12">
    <source>
        <dbReference type="EMBL" id="PQO30221.1"/>
    </source>
</evidence>
<dbReference type="GO" id="GO:0046872">
    <property type="term" value="F:metal ion binding"/>
    <property type="evidence" value="ECO:0007669"/>
    <property type="project" value="UniProtKB-KW"/>
</dbReference>
<dbReference type="InterPro" id="IPR006483">
    <property type="entry name" value="CRISPR-assoc_Cas3_HD"/>
</dbReference>
<evidence type="ECO:0000256" key="3">
    <source>
        <dbReference type="ARBA" id="ARBA00022722"/>
    </source>
</evidence>
<dbReference type="SUPFAM" id="SSF52540">
    <property type="entry name" value="P-loop containing nucleoside triphosphate hydrolases"/>
    <property type="match status" value="1"/>
</dbReference>
<dbReference type="PANTHER" id="PTHR47959">
    <property type="entry name" value="ATP-DEPENDENT RNA HELICASE RHLE-RELATED"/>
    <property type="match status" value="1"/>
</dbReference>
<dbReference type="InterPro" id="IPR038257">
    <property type="entry name" value="CRISPR-assoc_Cas3_HD_sf"/>
</dbReference>
<comment type="caution">
    <text evidence="12">The sequence shown here is derived from an EMBL/GenBank/DDBJ whole genome shotgun (WGS) entry which is preliminary data.</text>
</comment>
<evidence type="ECO:0000256" key="2">
    <source>
        <dbReference type="ARBA" id="ARBA00009046"/>
    </source>
</evidence>
<keyword evidence="8" id="KW-0067">ATP-binding</keyword>
<dbReference type="Pfam" id="PF00270">
    <property type="entry name" value="DEAD"/>
    <property type="match status" value="1"/>
</dbReference>
<evidence type="ECO:0000256" key="1">
    <source>
        <dbReference type="ARBA" id="ARBA00006847"/>
    </source>
</evidence>
<keyword evidence="4" id="KW-0479">Metal-binding</keyword>
<dbReference type="GO" id="GO:0003676">
    <property type="term" value="F:nucleic acid binding"/>
    <property type="evidence" value="ECO:0007669"/>
    <property type="project" value="InterPro"/>
</dbReference>
<proteinExistence type="inferred from homology"/>
<dbReference type="PROSITE" id="PS51192">
    <property type="entry name" value="HELICASE_ATP_BIND_1"/>
    <property type="match status" value="1"/>
</dbReference>
<dbReference type="SMART" id="SM00487">
    <property type="entry name" value="DEXDc"/>
    <property type="match status" value="1"/>
</dbReference>
<keyword evidence="9" id="KW-0051">Antiviral defense</keyword>
<dbReference type="InterPro" id="IPR006474">
    <property type="entry name" value="Helicase_Cas3_CRISPR-ass_core"/>
</dbReference>
<name>A0A2S8FDH0_9BACT</name>
<sequence length="749" mass="85598">MHFAHTQGHGPDEWEPLLDHLKLVAEGNDIFPGTAAFAERLGARDWGCLLGWWHDLGKFAPQFQAYLRQQNGFEAHLENLPGRVDHSTAGALYAARRFKNDNPAVGRILAYCIAGHHAGLPDWNTESDASLYRRLNAKKPETAAALAQASQQVLSLPEPAMPAIRPANSKKECGFQMAFFTRMLFSCLVDADFVATEIFMDQRRSDERQRQRPGLARLNQKLEEFIAVRRKQCELTQVNMIRGEILAQCQNAASLPPGFFSLTVPTGGGKTLSSLSFALRHAVEHNHERVIYSIPFTSIVEQNADVFRDVFQELAETGLVEHHSNLDPEQDTTWNRLSSENWDAPLIITTNVQLLESLFASRTSRCRKLHRIARSVIILDEAQTLPVELLEPCLQALRELVRNYHCTIVLCTATQPAIQANESFKIGIPREQVREIIPDPSQLYNALRRVNVRYVGSLPDNDLVAQFASRQQALCIVNTTRHAAEIFQQLREHGVDFHLSARMCPAHRSRIIDKIRQRLKDKKSCRLVSTQLIEAGVDIDFPVVYRAIAGFDSIAQAAGRCNREGRLNSGEVIVFNAEQPPPLGHFRQTAETAKELIPMYDDILSLEALEQYFRMHYWEKKSQWDKRMVLDCFDMDLKKAPMADFRQAAERFQMIPQATKPVIVPWRRKGEWLVRQLRKSLLPSLEVRRALQRYAVQIHQFHWDRFKANQWIELVHDQYPILIDSTRYHKHLGISLDDNLLLDPDLTVV</sequence>
<comment type="similarity">
    <text evidence="2">In the central section; belongs to the CRISPR-associated helicase Cas3 family.</text>
</comment>
<evidence type="ECO:0000259" key="10">
    <source>
        <dbReference type="PROSITE" id="PS51192"/>
    </source>
</evidence>
<keyword evidence="3" id="KW-0540">Nuclease</keyword>
<dbReference type="GO" id="GO:0005524">
    <property type="term" value="F:ATP binding"/>
    <property type="evidence" value="ECO:0007669"/>
    <property type="project" value="UniProtKB-KW"/>
</dbReference>
<comment type="similarity">
    <text evidence="1">In the N-terminal section; belongs to the CRISPR-associated nuclease Cas3-HD family.</text>
</comment>
<keyword evidence="6" id="KW-0378">Hydrolase</keyword>
<dbReference type="GO" id="GO:0004519">
    <property type="term" value="F:endonuclease activity"/>
    <property type="evidence" value="ECO:0007669"/>
    <property type="project" value="UniProtKB-KW"/>
</dbReference>
<evidence type="ECO:0000313" key="13">
    <source>
        <dbReference type="Proteomes" id="UP000238322"/>
    </source>
</evidence>
<keyword evidence="7" id="KW-0347">Helicase</keyword>
<evidence type="ECO:0000256" key="4">
    <source>
        <dbReference type="ARBA" id="ARBA00022723"/>
    </source>
</evidence>
<dbReference type="Pfam" id="PF22590">
    <property type="entry name" value="Cas3-like_C_2"/>
    <property type="match status" value="1"/>
</dbReference>
<evidence type="ECO:0000256" key="7">
    <source>
        <dbReference type="ARBA" id="ARBA00022806"/>
    </source>
</evidence>
<evidence type="ECO:0000256" key="9">
    <source>
        <dbReference type="ARBA" id="ARBA00023118"/>
    </source>
</evidence>
<dbReference type="Pfam" id="PF18019">
    <property type="entry name" value="Cas3_HD"/>
    <property type="match status" value="1"/>
</dbReference>
<reference evidence="12 13" key="1">
    <citation type="submission" date="2018-02" db="EMBL/GenBank/DDBJ databases">
        <title>Comparative genomes isolates from brazilian mangrove.</title>
        <authorList>
            <person name="Araujo J.E."/>
            <person name="Taketani R.G."/>
            <person name="Silva M.C.P."/>
            <person name="Loureco M.V."/>
            <person name="Andreote F.D."/>
        </authorList>
    </citation>
    <scope>NUCLEOTIDE SEQUENCE [LARGE SCALE GENOMIC DNA]</scope>
    <source>
        <strain evidence="12 13">Hex-1 MGV</strain>
    </source>
</reference>
<dbReference type="CDD" id="cd09641">
    <property type="entry name" value="Cas3''_I"/>
    <property type="match status" value="1"/>
</dbReference>
<dbReference type="GO" id="GO:0016787">
    <property type="term" value="F:hydrolase activity"/>
    <property type="evidence" value="ECO:0007669"/>
    <property type="project" value="UniProtKB-KW"/>
</dbReference>
<dbReference type="NCBIfam" id="TIGR01596">
    <property type="entry name" value="cas3_HD"/>
    <property type="match status" value="1"/>
</dbReference>
<dbReference type="InterPro" id="IPR054712">
    <property type="entry name" value="Cas3-like_dom"/>
</dbReference>
<dbReference type="AlphaFoldDB" id="A0A2S8FDH0"/>
<dbReference type="GO" id="GO:0003724">
    <property type="term" value="F:RNA helicase activity"/>
    <property type="evidence" value="ECO:0007669"/>
    <property type="project" value="TreeGrafter"/>
</dbReference>
<dbReference type="InterPro" id="IPR050079">
    <property type="entry name" value="DEAD_box_RNA_helicase"/>
</dbReference>
<dbReference type="CDD" id="cd17930">
    <property type="entry name" value="DEXHc_cas3"/>
    <property type="match status" value="1"/>
</dbReference>
<dbReference type="InterPro" id="IPR014001">
    <property type="entry name" value="Helicase_ATP-bd"/>
</dbReference>
<dbReference type="GO" id="GO:0005829">
    <property type="term" value="C:cytosol"/>
    <property type="evidence" value="ECO:0007669"/>
    <property type="project" value="TreeGrafter"/>
</dbReference>
<dbReference type="InterPro" id="IPR027417">
    <property type="entry name" value="P-loop_NTPase"/>
</dbReference>
<dbReference type="InterPro" id="IPR011545">
    <property type="entry name" value="DEAD/DEAH_box_helicase_dom"/>
</dbReference>
<accession>A0A2S8FDH0</accession>